<evidence type="ECO:0000313" key="3">
    <source>
        <dbReference type="Proteomes" id="UP001304300"/>
    </source>
</evidence>
<dbReference type="Proteomes" id="UP001304300">
    <property type="component" value="Chromosome"/>
</dbReference>
<dbReference type="AlphaFoldDB" id="A0AAQ3LF93"/>
<sequence length="227" mass="24126">MSSKLNTKATQLGLSALISASASQLSNATITPSPTVGPGGLRPPATDGRFGWDVDGDGTVEFHFENDQSSIAFLQHSGNVHFLHRVSTNSATDIIPIPDGKTVGAAVDGYQFTTANYLTKSVTQSGAMALDFYNIGWNFDQSGFLGFEFQSNGQTHYAWAEWTIDGTTNGANVGQGFIINRAYFESDPGVSIVVGALPEPETTATGLALLALGTAGLHHWRTKRKKV</sequence>
<dbReference type="KEGG" id="puo:RZN69_05955"/>
<organism evidence="2 3">
    <name type="scientific">Rubellicoccus peritrichatus</name>
    <dbReference type="NCBI Taxonomy" id="3080537"/>
    <lineage>
        <taxon>Bacteria</taxon>
        <taxon>Pseudomonadati</taxon>
        <taxon>Verrucomicrobiota</taxon>
        <taxon>Opitutia</taxon>
        <taxon>Puniceicoccales</taxon>
        <taxon>Cerasicoccaceae</taxon>
        <taxon>Rubellicoccus</taxon>
    </lineage>
</organism>
<gene>
    <name evidence="2" type="ORF">RZN69_05955</name>
</gene>
<dbReference type="EMBL" id="CP136920">
    <property type="protein sequence ID" value="WOO42628.1"/>
    <property type="molecule type" value="Genomic_DNA"/>
</dbReference>
<dbReference type="RefSeq" id="WP_317835153.1">
    <property type="nucleotide sequence ID" value="NZ_CP136920.1"/>
</dbReference>
<protein>
    <recommendedName>
        <fullName evidence="4">PEP-CTERM protein-sorting domain-containing protein</fullName>
    </recommendedName>
</protein>
<evidence type="ECO:0008006" key="4">
    <source>
        <dbReference type="Google" id="ProtNLM"/>
    </source>
</evidence>
<keyword evidence="3" id="KW-1185">Reference proteome</keyword>
<feature type="region of interest" description="Disordered" evidence="1">
    <location>
        <begin position="29"/>
        <end position="49"/>
    </location>
</feature>
<evidence type="ECO:0000313" key="2">
    <source>
        <dbReference type="EMBL" id="WOO42628.1"/>
    </source>
</evidence>
<accession>A0AAQ3LF93</accession>
<evidence type="ECO:0000256" key="1">
    <source>
        <dbReference type="SAM" id="MobiDB-lite"/>
    </source>
</evidence>
<reference evidence="2 3" key="1">
    <citation type="submission" date="2023-10" db="EMBL/GenBank/DDBJ databases">
        <title>Rubellicoccus peritrichatus gen. nov., sp. nov., isolated from an algae of coral reef tank.</title>
        <authorList>
            <person name="Luo J."/>
        </authorList>
    </citation>
    <scope>NUCLEOTIDE SEQUENCE [LARGE SCALE GENOMIC DNA]</scope>
    <source>
        <strain evidence="2 3">CR14</strain>
    </source>
</reference>
<proteinExistence type="predicted"/>
<name>A0AAQ3LF93_9BACT</name>